<dbReference type="AlphaFoldDB" id="W9SCZ0"/>
<proteinExistence type="inferred from homology"/>
<dbReference type="SUPFAM" id="SSF51197">
    <property type="entry name" value="Clavaminate synthase-like"/>
    <property type="match status" value="1"/>
</dbReference>
<dbReference type="InterPro" id="IPR026992">
    <property type="entry name" value="DIOX_N"/>
</dbReference>
<keyword evidence="3 9" id="KW-0223">Dioxygenase</keyword>
<evidence type="ECO:0000256" key="2">
    <source>
        <dbReference type="ARBA" id="ARBA00022723"/>
    </source>
</evidence>
<dbReference type="InterPro" id="IPR005123">
    <property type="entry name" value="Oxoglu/Fe-dep_dioxygenase_dom"/>
</dbReference>
<dbReference type="Gene3D" id="2.60.120.330">
    <property type="entry name" value="B-lactam Antibiotic, Isopenicillin N Synthase, Chain"/>
    <property type="match status" value="1"/>
</dbReference>
<keyword evidence="4 7" id="KW-0560">Oxidoreductase</keyword>
<protein>
    <submittedName>
        <fullName evidence="9">Gibberellin 3-beta-dioxygenase 4</fullName>
    </submittedName>
</protein>
<evidence type="ECO:0000313" key="9">
    <source>
        <dbReference type="EMBL" id="EXC25834.1"/>
    </source>
</evidence>
<dbReference type="KEGG" id="mnt:21402408"/>
<reference evidence="10" key="1">
    <citation type="submission" date="2013-01" db="EMBL/GenBank/DDBJ databases">
        <title>Draft Genome Sequence of a Mulberry Tree, Morus notabilis C.K. Schneid.</title>
        <authorList>
            <person name="He N."/>
            <person name="Zhao S."/>
        </authorList>
    </citation>
    <scope>NUCLEOTIDE SEQUENCE</scope>
</reference>
<dbReference type="GO" id="GO:0046872">
    <property type="term" value="F:metal ion binding"/>
    <property type="evidence" value="ECO:0007669"/>
    <property type="project" value="UniProtKB-KW"/>
</dbReference>
<feature type="domain" description="Fe2OG dioxygenase" evidence="8">
    <location>
        <begin position="164"/>
        <end position="266"/>
    </location>
</feature>
<keyword evidence="10" id="KW-1185">Reference proteome</keyword>
<sequence>MGSQSAEHKIPVIDFTKKNLKPGTDEWVLACKEVRNGFEEYGCFEAVYDKIPVDLHNSVFAAAESLFDLPLETKMQKTSERPYHSYYGQFSVVPLYESLGVDNPTTLQGSRKFTNLMWPAGNENFRETTQSMSKLLVELYELATRMVFDSYGVQRLHGSNMALTSYLLRFFKYRTRQPNETDVGLQCHKDRTFMSIVNQHQIEGLQVKSKDGQWIDVKPSASSFLIIAGDIVGAWSNDRVRPCEHQVIMKENKTRYSIGLFAFINGVIDVPEDLVDEKYPLKYKPIDHFGWLRFQEQRKAPYPIKVFSAISE</sequence>
<evidence type="ECO:0000256" key="4">
    <source>
        <dbReference type="ARBA" id="ARBA00023002"/>
    </source>
</evidence>
<dbReference type="FunFam" id="2.60.120.330:FF:000022">
    <property type="entry name" value="Probable 2-oxoglutarate-dependent dioxygenase AOP1.2"/>
    <property type="match status" value="1"/>
</dbReference>
<evidence type="ECO:0000313" key="10">
    <source>
        <dbReference type="Proteomes" id="UP000030645"/>
    </source>
</evidence>
<evidence type="ECO:0000256" key="1">
    <source>
        <dbReference type="ARBA" id="ARBA00008056"/>
    </source>
</evidence>
<dbReference type="InterPro" id="IPR044861">
    <property type="entry name" value="IPNS-like_FE2OG_OXY"/>
</dbReference>
<comment type="function">
    <text evidence="6">Probable 2-oxoglutarate-dependent dioxygenase that may be involved in glucosinolates biosynthesis. May play a role in the production of aliphatic glucosinolates.</text>
</comment>
<keyword evidence="2 7" id="KW-0479">Metal-binding</keyword>
<accession>W9SCZ0</accession>
<organism evidence="9 10">
    <name type="scientific">Morus notabilis</name>
    <dbReference type="NCBI Taxonomy" id="981085"/>
    <lineage>
        <taxon>Eukaryota</taxon>
        <taxon>Viridiplantae</taxon>
        <taxon>Streptophyta</taxon>
        <taxon>Embryophyta</taxon>
        <taxon>Tracheophyta</taxon>
        <taxon>Spermatophyta</taxon>
        <taxon>Magnoliopsida</taxon>
        <taxon>eudicotyledons</taxon>
        <taxon>Gunneridae</taxon>
        <taxon>Pentapetalae</taxon>
        <taxon>rosids</taxon>
        <taxon>fabids</taxon>
        <taxon>Rosales</taxon>
        <taxon>Moraceae</taxon>
        <taxon>Moreae</taxon>
        <taxon>Morus</taxon>
    </lineage>
</organism>
<keyword evidence="5 7" id="KW-0408">Iron</keyword>
<name>W9SCZ0_9ROSA</name>
<comment type="similarity">
    <text evidence="1 7">Belongs to the iron/ascorbate-dependent oxidoreductase family.</text>
</comment>
<dbReference type="InterPro" id="IPR027443">
    <property type="entry name" value="IPNS-like_sf"/>
</dbReference>
<gene>
    <name evidence="9" type="ORF">L484_019468</name>
</gene>
<dbReference type="Pfam" id="PF14226">
    <property type="entry name" value="DIOX_N"/>
    <property type="match status" value="1"/>
</dbReference>
<evidence type="ECO:0000256" key="7">
    <source>
        <dbReference type="RuleBase" id="RU003682"/>
    </source>
</evidence>
<dbReference type="GO" id="GO:0051213">
    <property type="term" value="F:dioxygenase activity"/>
    <property type="evidence" value="ECO:0007669"/>
    <property type="project" value="UniProtKB-KW"/>
</dbReference>
<dbReference type="OrthoDB" id="288590at2759"/>
<dbReference type="Proteomes" id="UP000030645">
    <property type="component" value="Unassembled WGS sequence"/>
</dbReference>
<evidence type="ECO:0000256" key="5">
    <source>
        <dbReference type="ARBA" id="ARBA00023004"/>
    </source>
</evidence>
<dbReference type="STRING" id="981085.W9SCZ0"/>
<dbReference type="Pfam" id="PF03171">
    <property type="entry name" value="2OG-FeII_Oxy"/>
    <property type="match status" value="1"/>
</dbReference>
<dbReference type="PANTHER" id="PTHR47990">
    <property type="entry name" value="2-OXOGLUTARATE (2OG) AND FE(II)-DEPENDENT OXYGENASE SUPERFAMILY PROTEIN-RELATED"/>
    <property type="match status" value="1"/>
</dbReference>
<dbReference type="InterPro" id="IPR050231">
    <property type="entry name" value="Iron_ascorbate_oxido_reductase"/>
</dbReference>
<dbReference type="PROSITE" id="PS51471">
    <property type="entry name" value="FE2OG_OXY"/>
    <property type="match status" value="1"/>
</dbReference>
<dbReference type="EMBL" id="KE346086">
    <property type="protein sequence ID" value="EXC25834.1"/>
    <property type="molecule type" value="Genomic_DNA"/>
</dbReference>
<evidence type="ECO:0000259" key="8">
    <source>
        <dbReference type="PROSITE" id="PS51471"/>
    </source>
</evidence>
<dbReference type="eggNOG" id="KOG0143">
    <property type="taxonomic scope" value="Eukaryota"/>
</dbReference>
<evidence type="ECO:0000256" key="3">
    <source>
        <dbReference type="ARBA" id="ARBA00022964"/>
    </source>
</evidence>
<evidence type="ECO:0000256" key="6">
    <source>
        <dbReference type="ARBA" id="ARBA00057022"/>
    </source>
</evidence>